<keyword evidence="8 15" id="KW-0812">Transmembrane</keyword>
<dbReference type="Gene3D" id="1.10.287.130">
    <property type="match status" value="1"/>
</dbReference>
<keyword evidence="11" id="KW-0067">ATP-binding</keyword>
<reference evidence="17 18" key="1">
    <citation type="journal article" date="2020" name="Nature">
        <title>Bacterial chemolithoautotrophy via manganese oxidation.</title>
        <authorList>
            <person name="Yu H."/>
            <person name="Leadbetter J.R."/>
        </authorList>
    </citation>
    <scope>NUCLEOTIDE SEQUENCE [LARGE SCALE GENOMIC DNA]</scope>
    <source>
        <strain evidence="17 18">Mn-1</strain>
    </source>
</reference>
<evidence type="ECO:0000256" key="9">
    <source>
        <dbReference type="ARBA" id="ARBA00022741"/>
    </source>
</evidence>
<evidence type="ECO:0000256" key="13">
    <source>
        <dbReference type="ARBA" id="ARBA00023012"/>
    </source>
</evidence>
<accession>A0A7X6DQ05</accession>
<comment type="catalytic activity">
    <reaction evidence="1">
        <text>ATP + protein L-histidine = ADP + protein N-phospho-L-histidine.</text>
        <dbReference type="EC" id="2.7.13.3"/>
    </reaction>
</comment>
<protein>
    <recommendedName>
        <fullName evidence="4">histidine kinase</fullName>
        <ecNumber evidence="4">2.7.13.3</ecNumber>
    </recommendedName>
</protein>
<comment type="caution">
    <text evidence="17">The sequence shown here is derived from an EMBL/GenBank/DDBJ whole genome shotgun (WGS) entry which is preliminary data.</text>
</comment>
<evidence type="ECO:0000256" key="2">
    <source>
        <dbReference type="ARBA" id="ARBA00004141"/>
    </source>
</evidence>
<dbReference type="Proteomes" id="UP000534783">
    <property type="component" value="Unassembled WGS sequence"/>
</dbReference>
<dbReference type="PRINTS" id="PR00344">
    <property type="entry name" value="BCTRLSENSOR"/>
</dbReference>
<dbReference type="GO" id="GO:0000155">
    <property type="term" value="F:phosphorelay sensor kinase activity"/>
    <property type="evidence" value="ECO:0007669"/>
    <property type="project" value="InterPro"/>
</dbReference>
<gene>
    <name evidence="17" type="ORF">MNODULE_10875</name>
</gene>
<keyword evidence="9" id="KW-0547">Nucleotide-binding</keyword>
<dbReference type="InterPro" id="IPR050736">
    <property type="entry name" value="Sensor_HK_Regulatory"/>
</dbReference>
<keyword evidence="18" id="KW-1185">Reference proteome</keyword>
<evidence type="ECO:0000256" key="8">
    <source>
        <dbReference type="ARBA" id="ARBA00022692"/>
    </source>
</evidence>
<evidence type="ECO:0000256" key="7">
    <source>
        <dbReference type="ARBA" id="ARBA00022679"/>
    </source>
</evidence>
<keyword evidence="14 15" id="KW-0472">Membrane</keyword>
<evidence type="ECO:0000256" key="4">
    <source>
        <dbReference type="ARBA" id="ARBA00012438"/>
    </source>
</evidence>
<dbReference type="InterPro" id="IPR004358">
    <property type="entry name" value="Sig_transdc_His_kin-like_C"/>
</dbReference>
<evidence type="ECO:0000256" key="1">
    <source>
        <dbReference type="ARBA" id="ARBA00000085"/>
    </source>
</evidence>
<keyword evidence="7" id="KW-0808">Transferase</keyword>
<evidence type="ECO:0000313" key="17">
    <source>
        <dbReference type="EMBL" id="NKE71240.1"/>
    </source>
</evidence>
<dbReference type="SUPFAM" id="SSF55874">
    <property type="entry name" value="ATPase domain of HSP90 chaperone/DNA topoisomerase II/histidine kinase"/>
    <property type="match status" value="1"/>
</dbReference>
<feature type="domain" description="Histidine kinase" evidence="16">
    <location>
        <begin position="138"/>
        <end position="356"/>
    </location>
</feature>
<feature type="transmembrane region" description="Helical" evidence="15">
    <location>
        <begin position="62"/>
        <end position="79"/>
    </location>
</feature>
<organism evidence="17 18">
    <name type="scientific">Candidatus Manganitrophus noduliformans</name>
    <dbReference type="NCBI Taxonomy" id="2606439"/>
    <lineage>
        <taxon>Bacteria</taxon>
        <taxon>Pseudomonadati</taxon>
        <taxon>Nitrospirota</taxon>
        <taxon>Nitrospiria</taxon>
        <taxon>Candidatus Troglogloeales</taxon>
        <taxon>Candidatus Manganitrophaceae</taxon>
        <taxon>Candidatus Manganitrophus</taxon>
    </lineage>
</organism>
<dbReference type="Pfam" id="PF00512">
    <property type="entry name" value="HisKA"/>
    <property type="match status" value="1"/>
</dbReference>
<evidence type="ECO:0000256" key="15">
    <source>
        <dbReference type="SAM" id="Phobius"/>
    </source>
</evidence>
<dbReference type="EC" id="2.7.13.3" evidence="4"/>
<evidence type="ECO:0000256" key="14">
    <source>
        <dbReference type="ARBA" id="ARBA00023136"/>
    </source>
</evidence>
<proteinExistence type="predicted"/>
<keyword evidence="5" id="KW-1003">Cell membrane</keyword>
<dbReference type="InterPro" id="IPR003661">
    <property type="entry name" value="HisK_dim/P_dom"/>
</dbReference>
<dbReference type="Gene3D" id="1.20.120.620">
    <property type="entry name" value="Backbone structure of the membrane domain of e. Coli histidine kinase receptor kdpd"/>
    <property type="match status" value="1"/>
</dbReference>
<dbReference type="PANTHER" id="PTHR43711">
    <property type="entry name" value="TWO-COMPONENT HISTIDINE KINASE"/>
    <property type="match status" value="1"/>
</dbReference>
<sequence>MKLTFLTQTCSPAVRYGIAVVSSLAAFFITELLFPFFLSPVFFFPYIAVMISALCGGWGPGLLATLFSGASFVYFFLPLTFDPAGNWERELIRLGLFFLFSLLVAWISASFRSAYRAAEIARAEAEEANRFKSRLVSNVSHDLRTPLNAIIGYSDLLLGGTFGPVSEDQGPPLEGVRRNAGDLLKMVNDILDHARIESGRVSVEVGFIEIPFLTREVVEEISPLADQKGLSFHCRLPDRLPTIESDGMKIKQILVNLLSNAIKFTERGEVRISVENREEEKGIQVVVQDTGIGIRPEALPNIFDVFYQVEGEEKPKGSGLGLAIVKDLVYLLKGNIEAESEYGKGTTFTLFLPYRFSA</sequence>
<dbReference type="InterPro" id="IPR036097">
    <property type="entry name" value="HisK_dim/P_sf"/>
</dbReference>
<keyword evidence="13" id="KW-0902">Two-component regulatory system</keyword>
<dbReference type="GO" id="GO:0005524">
    <property type="term" value="F:ATP binding"/>
    <property type="evidence" value="ECO:0007669"/>
    <property type="project" value="UniProtKB-KW"/>
</dbReference>
<dbReference type="SUPFAM" id="SSF47384">
    <property type="entry name" value="Homodimeric domain of signal transducing histidine kinase"/>
    <property type="match status" value="1"/>
</dbReference>
<dbReference type="InterPro" id="IPR005467">
    <property type="entry name" value="His_kinase_dom"/>
</dbReference>
<evidence type="ECO:0000259" key="16">
    <source>
        <dbReference type="PROSITE" id="PS50109"/>
    </source>
</evidence>
<evidence type="ECO:0000256" key="11">
    <source>
        <dbReference type="ARBA" id="ARBA00022840"/>
    </source>
</evidence>
<dbReference type="InterPro" id="IPR036890">
    <property type="entry name" value="HATPase_C_sf"/>
</dbReference>
<dbReference type="PROSITE" id="PS50109">
    <property type="entry name" value="HIS_KIN"/>
    <property type="match status" value="1"/>
</dbReference>
<keyword evidence="6" id="KW-0597">Phosphoprotein</keyword>
<dbReference type="SMART" id="SM00388">
    <property type="entry name" value="HisKA"/>
    <property type="match status" value="1"/>
</dbReference>
<evidence type="ECO:0000256" key="10">
    <source>
        <dbReference type="ARBA" id="ARBA00022777"/>
    </source>
</evidence>
<dbReference type="FunFam" id="3.30.565.10:FF:000023">
    <property type="entry name" value="PAS domain-containing sensor histidine kinase"/>
    <property type="match status" value="1"/>
</dbReference>
<evidence type="ECO:0000256" key="12">
    <source>
        <dbReference type="ARBA" id="ARBA00022989"/>
    </source>
</evidence>
<evidence type="ECO:0000256" key="6">
    <source>
        <dbReference type="ARBA" id="ARBA00022553"/>
    </source>
</evidence>
<dbReference type="GO" id="GO:0005886">
    <property type="term" value="C:plasma membrane"/>
    <property type="evidence" value="ECO:0007669"/>
    <property type="project" value="UniProtKB-SubCell"/>
</dbReference>
<keyword evidence="10" id="KW-0418">Kinase</keyword>
<dbReference type="CDD" id="cd00082">
    <property type="entry name" value="HisKA"/>
    <property type="match status" value="1"/>
</dbReference>
<dbReference type="CDD" id="cd16922">
    <property type="entry name" value="HATPase_EvgS-ArcB-TorS-like"/>
    <property type="match status" value="1"/>
</dbReference>
<dbReference type="InterPro" id="IPR003594">
    <property type="entry name" value="HATPase_dom"/>
</dbReference>
<evidence type="ECO:0000256" key="5">
    <source>
        <dbReference type="ARBA" id="ARBA00022475"/>
    </source>
</evidence>
<dbReference type="PANTHER" id="PTHR43711:SF1">
    <property type="entry name" value="HISTIDINE KINASE 1"/>
    <property type="match status" value="1"/>
</dbReference>
<dbReference type="Pfam" id="PF13493">
    <property type="entry name" value="DUF4118"/>
    <property type="match status" value="1"/>
</dbReference>
<dbReference type="InterPro" id="IPR038318">
    <property type="entry name" value="KdpD_sf"/>
</dbReference>
<comment type="subcellular location">
    <subcellularLocation>
        <location evidence="3">Cell membrane</location>
    </subcellularLocation>
    <subcellularLocation>
        <location evidence="2">Membrane</location>
        <topology evidence="2">Multi-pass membrane protein</topology>
    </subcellularLocation>
</comment>
<dbReference type="InterPro" id="IPR025201">
    <property type="entry name" value="KdpD_TM"/>
</dbReference>
<name>A0A7X6DQ05_9BACT</name>
<dbReference type="Pfam" id="PF02518">
    <property type="entry name" value="HATPase_c"/>
    <property type="match status" value="1"/>
</dbReference>
<dbReference type="RefSeq" id="WP_168059693.1">
    <property type="nucleotide sequence ID" value="NZ_VTOW01000002.1"/>
</dbReference>
<feature type="transmembrane region" description="Helical" evidence="15">
    <location>
        <begin position="91"/>
        <end position="109"/>
    </location>
</feature>
<dbReference type="Gene3D" id="3.30.565.10">
    <property type="entry name" value="Histidine kinase-like ATPase, C-terminal domain"/>
    <property type="match status" value="1"/>
</dbReference>
<dbReference type="EMBL" id="VTOW01000002">
    <property type="protein sequence ID" value="NKE71240.1"/>
    <property type="molecule type" value="Genomic_DNA"/>
</dbReference>
<evidence type="ECO:0000313" key="18">
    <source>
        <dbReference type="Proteomes" id="UP000534783"/>
    </source>
</evidence>
<keyword evidence="12 15" id="KW-1133">Transmembrane helix</keyword>
<dbReference type="AlphaFoldDB" id="A0A7X6DQ05"/>
<evidence type="ECO:0000256" key="3">
    <source>
        <dbReference type="ARBA" id="ARBA00004236"/>
    </source>
</evidence>
<dbReference type="SMART" id="SM00387">
    <property type="entry name" value="HATPase_c"/>
    <property type="match status" value="1"/>
</dbReference>